<dbReference type="AlphaFoldDB" id="X0XQ02"/>
<gene>
    <name evidence="1" type="ORF">S01H1_63666</name>
</gene>
<comment type="caution">
    <text evidence="1">The sequence shown here is derived from an EMBL/GenBank/DDBJ whole genome shotgun (WGS) entry which is preliminary data.</text>
</comment>
<accession>X0XQ02</accession>
<reference evidence="1" key="1">
    <citation type="journal article" date="2014" name="Front. Microbiol.">
        <title>High frequency of phylogenetically diverse reductive dehalogenase-homologous genes in deep subseafloor sedimentary metagenomes.</title>
        <authorList>
            <person name="Kawai M."/>
            <person name="Futagami T."/>
            <person name="Toyoda A."/>
            <person name="Takaki Y."/>
            <person name="Nishi S."/>
            <person name="Hori S."/>
            <person name="Arai W."/>
            <person name="Tsubouchi T."/>
            <person name="Morono Y."/>
            <person name="Uchiyama I."/>
            <person name="Ito T."/>
            <person name="Fujiyama A."/>
            <person name="Inagaki F."/>
            <person name="Takami H."/>
        </authorList>
    </citation>
    <scope>NUCLEOTIDE SEQUENCE</scope>
    <source>
        <strain evidence="1">Expedition CK06-06</strain>
    </source>
</reference>
<organism evidence="1">
    <name type="scientific">marine sediment metagenome</name>
    <dbReference type="NCBI Taxonomy" id="412755"/>
    <lineage>
        <taxon>unclassified sequences</taxon>
        <taxon>metagenomes</taxon>
        <taxon>ecological metagenomes</taxon>
    </lineage>
</organism>
<name>X0XQ02_9ZZZZ</name>
<evidence type="ECO:0000313" key="1">
    <source>
        <dbReference type="EMBL" id="GAG37412.1"/>
    </source>
</evidence>
<sequence>IKKTRSIMTKFNELIQEELVRRHEDKAFNKGINSAYKFSVVYLSEDVFTATRKRRPEGGLTKLEKAMGTKISVSFQTRAPDPTIIRLTIADKHAGANVMHLGQHTAMLQNADFDGDIIANLMAGDSLQDIRAIVDMMETEAKNIAPNPAEFKRIIAERNEKEVLRAISKVASRGTVYARDDKPLNLDLVEKFLTKVDLAALEHKETGKRWSDLDTLVDEIAESARFLKKDIADAVVIKPSLPEPVKRLQQAA</sequence>
<dbReference type="EMBL" id="BARS01041916">
    <property type="protein sequence ID" value="GAG37412.1"/>
    <property type="molecule type" value="Genomic_DNA"/>
</dbReference>
<proteinExistence type="predicted"/>
<feature type="non-terminal residue" evidence="1">
    <location>
        <position position="1"/>
    </location>
</feature>
<protein>
    <submittedName>
        <fullName evidence="1">Uncharacterized protein</fullName>
    </submittedName>
</protein>
<feature type="non-terminal residue" evidence="1">
    <location>
        <position position="252"/>
    </location>
</feature>